<reference evidence="1 2" key="1">
    <citation type="journal article" date="2019" name="PLoS ONE">
        <title>Comparative genome analysis indicates high evolutionary potential of pathogenicity genes in Colletotrichum tanaceti.</title>
        <authorList>
            <person name="Lelwala R.V."/>
            <person name="Korhonen P.K."/>
            <person name="Young N.D."/>
            <person name="Scott J.B."/>
            <person name="Ades P.A."/>
            <person name="Gasser R.B."/>
            <person name="Taylor P.W.J."/>
        </authorList>
    </citation>
    <scope>NUCLEOTIDE SEQUENCE [LARGE SCALE GENOMIC DNA]</scope>
    <source>
        <strain evidence="1">BRIP57314</strain>
    </source>
</reference>
<protein>
    <submittedName>
        <fullName evidence="1">Uncharacterized protein</fullName>
    </submittedName>
</protein>
<sequence>MLALLRQHQQRVWMVFVKKDGNGNQVAQYTGSQAKYHSTASVQMLRTRLPFGGGFHMNE</sequence>
<name>A0A4U6X4N7_9PEZI</name>
<comment type="caution">
    <text evidence="1">The sequence shown here is derived from an EMBL/GenBank/DDBJ whole genome shotgun (WGS) entry which is preliminary data.</text>
</comment>
<evidence type="ECO:0000313" key="2">
    <source>
        <dbReference type="Proteomes" id="UP000310108"/>
    </source>
</evidence>
<keyword evidence="2" id="KW-1185">Reference proteome</keyword>
<proteinExistence type="predicted"/>
<dbReference type="EMBL" id="PJEX01001193">
    <property type="protein sequence ID" value="TKW48307.1"/>
    <property type="molecule type" value="Genomic_DNA"/>
</dbReference>
<organism evidence="1 2">
    <name type="scientific">Colletotrichum tanaceti</name>
    <dbReference type="NCBI Taxonomy" id="1306861"/>
    <lineage>
        <taxon>Eukaryota</taxon>
        <taxon>Fungi</taxon>
        <taxon>Dikarya</taxon>
        <taxon>Ascomycota</taxon>
        <taxon>Pezizomycotina</taxon>
        <taxon>Sordariomycetes</taxon>
        <taxon>Hypocreomycetidae</taxon>
        <taxon>Glomerellales</taxon>
        <taxon>Glomerellaceae</taxon>
        <taxon>Colletotrichum</taxon>
        <taxon>Colletotrichum destructivum species complex</taxon>
    </lineage>
</organism>
<gene>
    <name evidence="1" type="ORF">CTA1_654</name>
</gene>
<dbReference type="Proteomes" id="UP000310108">
    <property type="component" value="Unassembled WGS sequence"/>
</dbReference>
<evidence type="ECO:0000313" key="1">
    <source>
        <dbReference type="EMBL" id="TKW48307.1"/>
    </source>
</evidence>
<accession>A0A4U6X4N7</accession>
<dbReference type="AlphaFoldDB" id="A0A4U6X4N7"/>